<keyword evidence="8" id="KW-1185">Reference proteome</keyword>
<dbReference type="STRING" id="180088.A0A1J8QGG2"/>
<dbReference type="OrthoDB" id="2985014at2759"/>
<dbReference type="GO" id="GO:0022857">
    <property type="term" value="F:transmembrane transporter activity"/>
    <property type="evidence" value="ECO:0007669"/>
    <property type="project" value="TreeGrafter"/>
</dbReference>
<feature type="transmembrane region" description="Helical" evidence="6">
    <location>
        <begin position="59"/>
        <end position="78"/>
    </location>
</feature>
<accession>A0A1J8QGG2</accession>
<dbReference type="PANTHER" id="PTHR43791">
    <property type="entry name" value="PERMEASE-RELATED"/>
    <property type="match status" value="1"/>
</dbReference>
<proteinExistence type="predicted"/>
<evidence type="ECO:0000256" key="3">
    <source>
        <dbReference type="ARBA" id="ARBA00022692"/>
    </source>
</evidence>
<protein>
    <recommendedName>
        <fullName evidence="9">Major facilitator superfamily (MFS) profile domain-containing protein</fullName>
    </recommendedName>
</protein>
<evidence type="ECO:0000256" key="5">
    <source>
        <dbReference type="ARBA" id="ARBA00023136"/>
    </source>
</evidence>
<evidence type="ECO:0000256" key="4">
    <source>
        <dbReference type="ARBA" id="ARBA00022989"/>
    </source>
</evidence>
<keyword evidence="2" id="KW-0813">Transport</keyword>
<dbReference type="Proteomes" id="UP000183567">
    <property type="component" value="Unassembled WGS sequence"/>
</dbReference>
<keyword evidence="4 6" id="KW-1133">Transmembrane helix</keyword>
<evidence type="ECO:0000256" key="6">
    <source>
        <dbReference type="SAM" id="Phobius"/>
    </source>
</evidence>
<feature type="transmembrane region" description="Helical" evidence="6">
    <location>
        <begin position="84"/>
        <end position="104"/>
    </location>
</feature>
<feature type="transmembrane region" description="Helical" evidence="6">
    <location>
        <begin position="116"/>
        <end position="137"/>
    </location>
</feature>
<feature type="transmembrane region" description="Helical" evidence="6">
    <location>
        <begin position="30"/>
        <end position="47"/>
    </location>
</feature>
<dbReference type="EMBL" id="LVVM01000375">
    <property type="protein sequence ID" value="OJA20790.1"/>
    <property type="molecule type" value="Genomic_DNA"/>
</dbReference>
<evidence type="ECO:0000313" key="8">
    <source>
        <dbReference type="Proteomes" id="UP000183567"/>
    </source>
</evidence>
<keyword evidence="5 6" id="KW-0472">Membrane</keyword>
<evidence type="ECO:0000256" key="1">
    <source>
        <dbReference type="ARBA" id="ARBA00004141"/>
    </source>
</evidence>
<reference evidence="7 8" key="1">
    <citation type="submission" date="2016-03" db="EMBL/GenBank/DDBJ databases">
        <title>Comparative genomics of the ectomycorrhizal sister species Rhizopogon vinicolor and Rhizopogon vesiculosus (Basidiomycota: Boletales) reveals a divergence of the mating type B locus.</title>
        <authorList>
            <person name="Mujic A.B."/>
            <person name="Kuo A."/>
            <person name="Tritt A."/>
            <person name="Lipzen A."/>
            <person name="Chen C."/>
            <person name="Johnson J."/>
            <person name="Sharma A."/>
            <person name="Barry K."/>
            <person name="Grigoriev I.V."/>
            <person name="Spatafora J.W."/>
        </authorList>
    </citation>
    <scope>NUCLEOTIDE SEQUENCE [LARGE SCALE GENOMIC DNA]</scope>
    <source>
        <strain evidence="7 8">AM-OR11-056</strain>
    </source>
</reference>
<dbReference type="InterPro" id="IPR036259">
    <property type="entry name" value="MFS_trans_sf"/>
</dbReference>
<name>A0A1J8QGG2_9AGAM</name>
<comment type="subcellular location">
    <subcellularLocation>
        <location evidence="1">Membrane</location>
        <topology evidence="1">Multi-pass membrane protein</topology>
    </subcellularLocation>
</comment>
<evidence type="ECO:0008006" key="9">
    <source>
        <dbReference type="Google" id="ProtNLM"/>
    </source>
</evidence>
<evidence type="ECO:0000256" key="2">
    <source>
        <dbReference type="ARBA" id="ARBA00022448"/>
    </source>
</evidence>
<dbReference type="PANTHER" id="PTHR43791:SF18">
    <property type="entry name" value="NICOTINIC ACID TRANSPORTER TNA1, PUTATIVE (AFU_ORTHOLOGUE AFUA_3G03820)-RELATED"/>
    <property type="match status" value="1"/>
</dbReference>
<comment type="caution">
    <text evidence="7">The sequence shown here is derived from an EMBL/GenBank/DDBJ whole genome shotgun (WGS) entry which is preliminary data.</text>
</comment>
<dbReference type="Gene3D" id="1.20.1250.20">
    <property type="entry name" value="MFS general substrate transporter like domains"/>
    <property type="match status" value="1"/>
</dbReference>
<keyword evidence="3 6" id="KW-0812">Transmembrane</keyword>
<dbReference type="FunFam" id="1.20.1250.20:FF:000013">
    <property type="entry name" value="MFS general substrate transporter"/>
    <property type="match status" value="1"/>
</dbReference>
<gene>
    <name evidence="7" type="ORF">AZE42_12891</name>
</gene>
<sequence>MSISAPLSGITLFLPTIINSFGYSTSISQLLTIPPYVCATIVLFVFAHYSDKLKMRSPFILTGLLMCLIGFSINISTAPNGVKYFGTFWIVIGSYASVPGLVAWHGNNLAGQYKRGVGLGLQIGIGVFGGAFSTLIYRSQDSPRYILGHGLELMFVGIGLIFLPIAVFVYKRINANRDAAERLALERGERIQYSNQELRELGDRAPNFRYTL</sequence>
<dbReference type="SUPFAM" id="SSF103473">
    <property type="entry name" value="MFS general substrate transporter"/>
    <property type="match status" value="1"/>
</dbReference>
<feature type="transmembrane region" description="Helical" evidence="6">
    <location>
        <begin position="149"/>
        <end position="170"/>
    </location>
</feature>
<evidence type="ECO:0000313" key="7">
    <source>
        <dbReference type="EMBL" id="OJA20790.1"/>
    </source>
</evidence>
<dbReference type="AlphaFoldDB" id="A0A1J8QGG2"/>
<dbReference type="GO" id="GO:0016020">
    <property type="term" value="C:membrane"/>
    <property type="evidence" value="ECO:0007669"/>
    <property type="project" value="UniProtKB-SubCell"/>
</dbReference>
<organism evidence="7 8">
    <name type="scientific">Rhizopogon vesiculosus</name>
    <dbReference type="NCBI Taxonomy" id="180088"/>
    <lineage>
        <taxon>Eukaryota</taxon>
        <taxon>Fungi</taxon>
        <taxon>Dikarya</taxon>
        <taxon>Basidiomycota</taxon>
        <taxon>Agaricomycotina</taxon>
        <taxon>Agaricomycetes</taxon>
        <taxon>Agaricomycetidae</taxon>
        <taxon>Boletales</taxon>
        <taxon>Suillineae</taxon>
        <taxon>Rhizopogonaceae</taxon>
        <taxon>Rhizopogon</taxon>
    </lineage>
</organism>